<dbReference type="Proteomes" id="UP000193206">
    <property type="component" value="Unassembled WGS sequence"/>
</dbReference>
<protein>
    <recommendedName>
        <fullName evidence="1">TIR domain-containing protein</fullName>
    </recommendedName>
</protein>
<comment type="caution">
    <text evidence="2">The sequence shown here is derived from an EMBL/GenBank/DDBJ whole genome shotgun (WGS) entry which is preliminary data.</text>
</comment>
<gene>
    <name evidence="2" type="ORF">B7692_04595</name>
</gene>
<accession>A0A1X1L710</accession>
<dbReference type="InterPro" id="IPR035897">
    <property type="entry name" value="Toll_tir_struct_dom_sf"/>
</dbReference>
<proteinExistence type="predicted"/>
<dbReference type="Gene3D" id="3.40.50.10140">
    <property type="entry name" value="Toll/interleukin-1 receptor homology (TIR) domain"/>
    <property type="match status" value="1"/>
</dbReference>
<dbReference type="RefSeq" id="WP_084930044.1">
    <property type="nucleotide sequence ID" value="NZ_NCVN01000017.1"/>
</dbReference>
<evidence type="ECO:0000259" key="1">
    <source>
        <dbReference type="Pfam" id="PF13676"/>
    </source>
</evidence>
<name>A0A1X1L710_STRMT</name>
<evidence type="ECO:0000313" key="2">
    <source>
        <dbReference type="EMBL" id="ORP07478.1"/>
    </source>
</evidence>
<organism evidence="2 3">
    <name type="scientific">Streptococcus mitis</name>
    <dbReference type="NCBI Taxonomy" id="28037"/>
    <lineage>
        <taxon>Bacteria</taxon>
        <taxon>Bacillati</taxon>
        <taxon>Bacillota</taxon>
        <taxon>Bacilli</taxon>
        <taxon>Lactobacillales</taxon>
        <taxon>Streptococcaceae</taxon>
        <taxon>Streptococcus</taxon>
        <taxon>Streptococcus mitis group</taxon>
    </lineage>
</organism>
<dbReference type="Pfam" id="PF13676">
    <property type="entry name" value="TIR_2"/>
    <property type="match status" value="1"/>
</dbReference>
<dbReference type="InterPro" id="IPR011990">
    <property type="entry name" value="TPR-like_helical_dom_sf"/>
</dbReference>
<dbReference type="InterPro" id="IPR000157">
    <property type="entry name" value="TIR_dom"/>
</dbReference>
<dbReference type="EMBL" id="NCVN01000017">
    <property type="protein sequence ID" value="ORP07478.1"/>
    <property type="molecule type" value="Genomic_DNA"/>
</dbReference>
<dbReference type="SUPFAM" id="SSF52200">
    <property type="entry name" value="Toll/Interleukin receptor TIR domain"/>
    <property type="match status" value="1"/>
</dbReference>
<feature type="domain" description="TIR" evidence="1">
    <location>
        <begin position="4"/>
        <end position="101"/>
    </location>
</feature>
<evidence type="ECO:0000313" key="3">
    <source>
        <dbReference type="Proteomes" id="UP000193206"/>
    </source>
</evidence>
<dbReference type="SUPFAM" id="SSF48452">
    <property type="entry name" value="TPR-like"/>
    <property type="match status" value="1"/>
</dbReference>
<dbReference type="Gene3D" id="1.25.40.10">
    <property type="entry name" value="Tetratricopeptide repeat domain"/>
    <property type="match status" value="1"/>
</dbReference>
<dbReference type="AlphaFoldDB" id="A0A1X1L710"/>
<reference evidence="2 3" key="1">
    <citation type="journal article" date="2016" name="Eur. J. Clin. Microbiol. Infect. Dis.">
        <title>Whole genome sequencing as a tool for phylogenetic analysis of clinical strains of Mitis group streptococci.</title>
        <authorList>
            <person name="Rasmussen L.H."/>
            <person name="Dargis R."/>
            <person name="Hojholt K."/>
            <person name="Christensen J.J."/>
            <person name="Skovgaard O."/>
            <person name="Justesen U.S."/>
            <person name="Rosenvinge F.S."/>
            <person name="Moser C."/>
            <person name="Lukjancenko O."/>
            <person name="Rasmussen S."/>
            <person name="Nielsen X.C."/>
        </authorList>
    </citation>
    <scope>NUCLEOTIDE SEQUENCE [LARGE SCALE GENOMIC DNA]</scope>
    <source>
        <strain evidence="2 3">B_009152_10</strain>
    </source>
</reference>
<sequence length="837" mass="99030">MPKIFLSHSSANKEQVKKIYSKLVTSLGEESVVMDCFNFQEGRNTESEIIYNLDISDLFVIFFSNDALDSQWVHQELRIAESRIAKDRYYQICPIIVADKIKYDDERIPKWLRNQYNIQMIKSNKKIVDIILERYIEISRQKHNAIKDRQDLFVGRNSFLDDIERRIDDFNLPKPVALFASGLEGVGRRTFLKKSLIKTNLVKPTYPFSELAMERNESIEDFILKLIDLGFFEDEELEIKISEINELSFIEKKIALVKIISKLQEEGYFILIKDSGCIINQRGEIVDWFYDVVDSEDVKDKLIFLIASKFRYFSRTGDYNFHKIFAIKIPELEPQERNGLLNRYSKICDLILDREKLSFTSNLLSGLPEQVYYAVHKLKTIGWDKFKRESHSIIRFNTQKAELLLEDFHDNKKQLEFLALLCQFDSIGINYLFSIIARDNRKKEDYQNYLDTFLLQGICETVGTFQEYVRVNDSIKDYMIRSDYKINSKHRQLILDSVQEFISKIDENENYNVPELLFNLKISLKSNLNIDEKYIFPSIYLKTMNELYYSGRYKEVVFFADKALQRIDNYDDRMIFEIRYLLCLALAKLSKQNIEDSKLRFNEEVHNIDGPDHDFLYGFYYRQIGKYDKALERLNSSLIKRSNFSKAKREKVQVLIAMQDFPSALELARLNYENYKNNPYHIQAYFTCLIKSDEPNKNKILLELIDSMKLIKNKVSEEMTPRLQAQYFAFIGNDYDSAIESIDEAIHINPDIQYATFIKFDIAEKFGDIEMMKSIISRFENSDLKSKYYNNYIYMNSLLISKIQSIEEAKKYFKDNISNYTEQAKERFLNRLDNRTI</sequence>
<dbReference type="GO" id="GO:0007165">
    <property type="term" value="P:signal transduction"/>
    <property type="evidence" value="ECO:0007669"/>
    <property type="project" value="InterPro"/>
</dbReference>